<proteinExistence type="predicted"/>
<dbReference type="RefSeq" id="WP_108213403.1">
    <property type="nucleotide sequence ID" value="NZ_QBKI01000011.1"/>
</dbReference>
<keyword evidence="2" id="KW-1185">Reference proteome</keyword>
<evidence type="ECO:0000313" key="2">
    <source>
        <dbReference type="Proteomes" id="UP000244225"/>
    </source>
</evidence>
<reference evidence="1 2" key="1">
    <citation type="submission" date="2018-04" db="EMBL/GenBank/DDBJ databases">
        <title>Genomic Encyclopedia of Archaeal and Bacterial Type Strains, Phase II (KMG-II): from individual species to whole genera.</title>
        <authorList>
            <person name="Goeker M."/>
        </authorList>
    </citation>
    <scope>NUCLEOTIDE SEQUENCE [LARGE SCALE GENOMIC DNA]</scope>
    <source>
        <strain evidence="1 2">DSM 100162</strain>
    </source>
</reference>
<name>A0A2T5YD75_9BACT</name>
<dbReference type="AlphaFoldDB" id="A0A2T5YD75"/>
<protein>
    <submittedName>
        <fullName evidence="1">Uncharacterized protein</fullName>
    </submittedName>
</protein>
<accession>A0A2T5YD75</accession>
<sequence>MNNYSVTIERIAGNNPLTGEFVEAATEQLTVEASTKEEAAIYAPAFMKMKAQGQELKFYVDGELIEGNW</sequence>
<organism evidence="1 2">
    <name type="scientific">Pontibacter mucosus</name>
    <dbReference type="NCBI Taxonomy" id="1649266"/>
    <lineage>
        <taxon>Bacteria</taxon>
        <taxon>Pseudomonadati</taxon>
        <taxon>Bacteroidota</taxon>
        <taxon>Cytophagia</taxon>
        <taxon>Cytophagales</taxon>
        <taxon>Hymenobacteraceae</taxon>
        <taxon>Pontibacter</taxon>
    </lineage>
</organism>
<dbReference type="Proteomes" id="UP000244225">
    <property type="component" value="Unassembled WGS sequence"/>
</dbReference>
<evidence type="ECO:0000313" key="1">
    <source>
        <dbReference type="EMBL" id="PTX14478.1"/>
    </source>
</evidence>
<comment type="caution">
    <text evidence="1">The sequence shown here is derived from an EMBL/GenBank/DDBJ whole genome shotgun (WGS) entry which is preliminary data.</text>
</comment>
<gene>
    <name evidence="1" type="ORF">C8N40_111143</name>
</gene>
<dbReference type="EMBL" id="QBKI01000011">
    <property type="protein sequence ID" value="PTX14478.1"/>
    <property type="molecule type" value="Genomic_DNA"/>
</dbReference>